<protein>
    <recommendedName>
        <fullName evidence="2">DUF1064 domain-containing protein</fullName>
    </recommendedName>
</protein>
<dbReference type="InterPro" id="IPR009414">
    <property type="entry name" value="DUF1064"/>
</dbReference>
<gene>
    <name evidence="1" type="ORF">UFOVP119_21</name>
</gene>
<dbReference type="Pfam" id="PF06356">
    <property type="entry name" value="DUF1064"/>
    <property type="match status" value="1"/>
</dbReference>
<sequence length="120" mass="13647">MWRRRAGSEAKFSNIKTIVDGIRFDSRAEARQYGVLKMREKIGEILDLELQPSYDLIVNGQKVCSYRADFRYRTTAGDVIVEDVKSAGTMTPVFRLKKKLMLACLGVEIHLIGVRAKPLK</sequence>
<evidence type="ECO:0008006" key="2">
    <source>
        <dbReference type="Google" id="ProtNLM"/>
    </source>
</evidence>
<evidence type="ECO:0000313" key="1">
    <source>
        <dbReference type="EMBL" id="CAB4130397.1"/>
    </source>
</evidence>
<organism evidence="1">
    <name type="scientific">uncultured Caudovirales phage</name>
    <dbReference type="NCBI Taxonomy" id="2100421"/>
    <lineage>
        <taxon>Viruses</taxon>
        <taxon>Duplodnaviria</taxon>
        <taxon>Heunggongvirae</taxon>
        <taxon>Uroviricota</taxon>
        <taxon>Caudoviricetes</taxon>
        <taxon>Peduoviridae</taxon>
        <taxon>Maltschvirus</taxon>
        <taxon>Maltschvirus maltsch</taxon>
    </lineage>
</organism>
<dbReference type="EMBL" id="LR796238">
    <property type="protein sequence ID" value="CAB4130397.1"/>
    <property type="molecule type" value="Genomic_DNA"/>
</dbReference>
<name>A0A6J5LBE1_9CAUD</name>
<accession>A0A6J5LBE1</accession>
<reference evidence="1" key="1">
    <citation type="submission" date="2020-04" db="EMBL/GenBank/DDBJ databases">
        <authorList>
            <person name="Chiriac C."/>
            <person name="Salcher M."/>
            <person name="Ghai R."/>
            <person name="Kavagutti S V."/>
        </authorList>
    </citation>
    <scope>NUCLEOTIDE SEQUENCE</scope>
</reference>
<proteinExistence type="predicted"/>